<feature type="region of interest" description="Disordered" evidence="1">
    <location>
        <begin position="45"/>
        <end position="79"/>
    </location>
</feature>
<dbReference type="AlphaFoldDB" id="A0A0V1MIT7"/>
<keyword evidence="3" id="KW-1185">Reference proteome</keyword>
<dbReference type="Proteomes" id="UP000054843">
    <property type="component" value="Unassembled WGS sequence"/>
</dbReference>
<accession>A0A0V1MIT7</accession>
<protein>
    <submittedName>
        <fullName evidence="2">Uncharacterized protein</fullName>
    </submittedName>
</protein>
<gene>
    <name evidence="2" type="ORF">T10_7968</name>
</gene>
<dbReference type="EMBL" id="JYDO01000089">
    <property type="protein sequence ID" value="KRZ71787.1"/>
    <property type="molecule type" value="Genomic_DNA"/>
</dbReference>
<name>A0A0V1MIT7_9BILA</name>
<sequence length="79" mass="9085">MAETRTEQSISGCLPRETGKPVGHSPEGNVSYSFRTECQYVEQFKQQQEKPEPTPKFRDNLPTPTGLINKTRMQFGWRP</sequence>
<feature type="compositionally biased region" description="Basic and acidic residues" evidence="1">
    <location>
        <begin position="47"/>
        <end position="59"/>
    </location>
</feature>
<evidence type="ECO:0000313" key="3">
    <source>
        <dbReference type="Proteomes" id="UP000054843"/>
    </source>
</evidence>
<evidence type="ECO:0000313" key="2">
    <source>
        <dbReference type="EMBL" id="KRZ71787.1"/>
    </source>
</evidence>
<comment type="caution">
    <text evidence="2">The sequence shown here is derived from an EMBL/GenBank/DDBJ whole genome shotgun (WGS) entry which is preliminary data.</text>
</comment>
<feature type="region of interest" description="Disordered" evidence="1">
    <location>
        <begin position="1"/>
        <end position="30"/>
    </location>
</feature>
<evidence type="ECO:0000256" key="1">
    <source>
        <dbReference type="SAM" id="MobiDB-lite"/>
    </source>
</evidence>
<organism evidence="2 3">
    <name type="scientific">Trichinella papuae</name>
    <dbReference type="NCBI Taxonomy" id="268474"/>
    <lineage>
        <taxon>Eukaryota</taxon>
        <taxon>Metazoa</taxon>
        <taxon>Ecdysozoa</taxon>
        <taxon>Nematoda</taxon>
        <taxon>Enoplea</taxon>
        <taxon>Dorylaimia</taxon>
        <taxon>Trichinellida</taxon>
        <taxon>Trichinellidae</taxon>
        <taxon>Trichinella</taxon>
    </lineage>
</organism>
<reference evidence="2 3" key="1">
    <citation type="submission" date="2015-01" db="EMBL/GenBank/DDBJ databases">
        <title>Evolution of Trichinella species and genotypes.</title>
        <authorList>
            <person name="Korhonen P.K."/>
            <person name="Edoardo P."/>
            <person name="Giuseppe L.R."/>
            <person name="Gasser R.B."/>
        </authorList>
    </citation>
    <scope>NUCLEOTIDE SEQUENCE [LARGE SCALE GENOMIC DNA]</scope>
    <source>
        <strain evidence="2">ISS1980</strain>
    </source>
</reference>
<feature type="compositionally biased region" description="Polar residues" evidence="1">
    <location>
        <begin position="62"/>
        <end position="72"/>
    </location>
</feature>
<proteinExistence type="predicted"/>